<gene>
    <name evidence="7" type="ORF">METZ01_LOCUS454416</name>
</gene>
<keyword evidence="5 6" id="KW-0472">Membrane</keyword>
<feature type="transmembrane region" description="Helical" evidence="6">
    <location>
        <begin position="102"/>
        <end position="120"/>
    </location>
</feature>
<feature type="transmembrane region" description="Helical" evidence="6">
    <location>
        <begin position="75"/>
        <end position="95"/>
    </location>
</feature>
<dbReference type="PANTHER" id="PTHR30482:SF17">
    <property type="entry name" value="ABC TRANSPORTER ATP-BINDING PROTEIN"/>
    <property type="match status" value="1"/>
</dbReference>
<keyword evidence="2" id="KW-1003">Cell membrane</keyword>
<name>A0A383A1E2_9ZZZZ</name>
<comment type="subcellular location">
    <subcellularLocation>
        <location evidence="1">Cell membrane</location>
        <topology evidence="1">Multi-pass membrane protein</topology>
    </subcellularLocation>
</comment>
<evidence type="ECO:0000256" key="2">
    <source>
        <dbReference type="ARBA" id="ARBA00022475"/>
    </source>
</evidence>
<evidence type="ECO:0000256" key="1">
    <source>
        <dbReference type="ARBA" id="ARBA00004651"/>
    </source>
</evidence>
<dbReference type="PANTHER" id="PTHR30482">
    <property type="entry name" value="HIGH-AFFINITY BRANCHED-CHAIN AMINO ACID TRANSPORT SYSTEM PERMEASE"/>
    <property type="match status" value="1"/>
</dbReference>
<evidence type="ECO:0000256" key="4">
    <source>
        <dbReference type="ARBA" id="ARBA00022989"/>
    </source>
</evidence>
<evidence type="ECO:0000256" key="3">
    <source>
        <dbReference type="ARBA" id="ARBA00022692"/>
    </source>
</evidence>
<evidence type="ECO:0008006" key="8">
    <source>
        <dbReference type="Google" id="ProtNLM"/>
    </source>
</evidence>
<dbReference type="AlphaFoldDB" id="A0A383A1E2"/>
<feature type="non-terminal residue" evidence="7">
    <location>
        <position position="147"/>
    </location>
</feature>
<organism evidence="7">
    <name type="scientific">marine metagenome</name>
    <dbReference type="NCBI Taxonomy" id="408172"/>
    <lineage>
        <taxon>unclassified sequences</taxon>
        <taxon>metagenomes</taxon>
        <taxon>ecological metagenomes</taxon>
    </lineage>
</organism>
<keyword evidence="4 6" id="KW-1133">Transmembrane helix</keyword>
<dbReference type="InterPro" id="IPR043428">
    <property type="entry name" value="LivM-like"/>
</dbReference>
<dbReference type="Pfam" id="PF02653">
    <property type="entry name" value="BPD_transp_2"/>
    <property type="match status" value="1"/>
</dbReference>
<dbReference type="CDD" id="cd06581">
    <property type="entry name" value="TM_PBP1_LivM_like"/>
    <property type="match status" value="1"/>
</dbReference>
<dbReference type="EMBL" id="UINC01188371">
    <property type="protein sequence ID" value="SVE01562.1"/>
    <property type="molecule type" value="Genomic_DNA"/>
</dbReference>
<evidence type="ECO:0000256" key="6">
    <source>
        <dbReference type="SAM" id="Phobius"/>
    </source>
</evidence>
<protein>
    <recommendedName>
        <fullName evidence="8">Branched-chain amino acid ABC transporter permease</fullName>
    </recommendedName>
</protein>
<accession>A0A383A1E2</accession>
<evidence type="ECO:0000313" key="7">
    <source>
        <dbReference type="EMBL" id="SVE01562.1"/>
    </source>
</evidence>
<proteinExistence type="predicted"/>
<evidence type="ECO:0000256" key="5">
    <source>
        <dbReference type="ARBA" id="ARBA00023136"/>
    </source>
</evidence>
<dbReference type="InterPro" id="IPR001851">
    <property type="entry name" value="ABC_transp_permease"/>
</dbReference>
<dbReference type="GO" id="GO:0005886">
    <property type="term" value="C:plasma membrane"/>
    <property type="evidence" value="ECO:0007669"/>
    <property type="project" value="UniProtKB-SubCell"/>
</dbReference>
<reference evidence="7" key="1">
    <citation type="submission" date="2018-05" db="EMBL/GenBank/DDBJ databases">
        <authorList>
            <person name="Lanie J.A."/>
            <person name="Ng W.-L."/>
            <person name="Kazmierczak K.M."/>
            <person name="Andrzejewski T.M."/>
            <person name="Davidsen T.M."/>
            <person name="Wayne K.J."/>
            <person name="Tettelin H."/>
            <person name="Glass J.I."/>
            <person name="Rusch D."/>
            <person name="Podicherti R."/>
            <person name="Tsui H.-C.T."/>
            <person name="Winkler M.E."/>
        </authorList>
    </citation>
    <scope>NUCLEOTIDE SEQUENCE</scope>
</reference>
<sequence length="147" mass="15859">MAGVLLLLFVLQFILPAYHHSTFSKIMVLASYAMGFNILLGYTGLMSLGHAMFFSTGMYATGISVYHFGYTGIPALGIGVLCTVLVSMLLGLVALRTSGVSFLIVTLMFGQAVFLSILYFDQFTLGQDGFTLTKELEPLVLGNASYS</sequence>
<keyword evidence="3 6" id="KW-0812">Transmembrane</keyword>
<dbReference type="GO" id="GO:0015658">
    <property type="term" value="F:branched-chain amino acid transmembrane transporter activity"/>
    <property type="evidence" value="ECO:0007669"/>
    <property type="project" value="InterPro"/>
</dbReference>